<dbReference type="AlphaFoldDB" id="A0A371J4Y5"/>
<organism evidence="1 2">
    <name type="scientific">Lachnotalea glycerini</name>
    <dbReference type="NCBI Taxonomy" id="1763509"/>
    <lineage>
        <taxon>Bacteria</taxon>
        <taxon>Bacillati</taxon>
        <taxon>Bacillota</taxon>
        <taxon>Clostridia</taxon>
        <taxon>Lachnospirales</taxon>
        <taxon>Lachnospiraceae</taxon>
        <taxon>Lachnotalea</taxon>
    </lineage>
</organism>
<protein>
    <recommendedName>
        <fullName evidence="3">Transposase</fullName>
    </recommendedName>
</protein>
<proteinExistence type="predicted"/>
<dbReference type="RefSeq" id="WP_110290673.1">
    <property type="nucleotide sequence ID" value="NZ_NOKA02000099.1"/>
</dbReference>
<sequence>MVCGYTDMRKSIDGLASIVKQTYDL</sequence>
<evidence type="ECO:0000313" key="1">
    <source>
        <dbReference type="EMBL" id="RDY27795.1"/>
    </source>
</evidence>
<dbReference type="EMBL" id="NOKA02000099">
    <property type="protein sequence ID" value="RDY27795.1"/>
    <property type="molecule type" value="Genomic_DNA"/>
</dbReference>
<dbReference type="Proteomes" id="UP000216411">
    <property type="component" value="Unassembled WGS sequence"/>
</dbReference>
<evidence type="ECO:0008006" key="3">
    <source>
        <dbReference type="Google" id="ProtNLM"/>
    </source>
</evidence>
<keyword evidence="2" id="KW-1185">Reference proteome</keyword>
<evidence type="ECO:0000313" key="2">
    <source>
        <dbReference type="Proteomes" id="UP000216411"/>
    </source>
</evidence>
<reference evidence="1 2" key="1">
    <citation type="journal article" date="2017" name="Genome Announc.">
        <title>Draft Genome Sequence of a Sporulating and Motile Strain of Lachnotalea glycerini Isolated from Water in Quebec City, Canada.</title>
        <authorList>
            <person name="Maheux A.F."/>
            <person name="Boudreau D.K."/>
            <person name="Berube E."/>
            <person name="Boissinot M."/>
            <person name="Raymond F."/>
            <person name="Brodeur S."/>
            <person name="Corbeil J."/>
            <person name="Isabel S."/>
            <person name="Omar R.F."/>
            <person name="Bergeron M.G."/>
        </authorList>
    </citation>
    <scope>NUCLEOTIDE SEQUENCE [LARGE SCALE GENOMIC DNA]</scope>
    <source>
        <strain evidence="1 2">CCRI-19302</strain>
    </source>
</reference>
<name>A0A371J4Y5_9FIRM</name>
<accession>A0A371J4Y5</accession>
<comment type="caution">
    <text evidence="1">The sequence shown here is derived from an EMBL/GenBank/DDBJ whole genome shotgun (WGS) entry which is preliminary data.</text>
</comment>
<gene>
    <name evidence="1" type="ORF">CG710_020275</name>
</gene>